<name>X1V2G4_9ZZZZ</name>
<proteinExistence type="predicted"/>
<gene>
    <name evidence="1" type="ORF">S12H4_33490</name>
</gene>
<dbReference type="EMBL" id="BARW01019737">
    <property type="protein sequence ID" value="GAI98849.1"/>
    <property type="molecule type" value="Genomic_DNA"/>
</dbReference>
<evidence type="ECO:0000313" key="1">
    <source>
        <dbReference type="EMBL" id="GAI98849.1"/>
    </source>
</evidence>
<reference evidence="1" key="1">
    <citation type="journal article" date="2014" name="Front. Microbiol.">
        <title>High frequency of phylogenetically diverse reductive dehalogenase-homologous genes in deep subseafloor sedimentary metagenomes.</title>
        <authorList>
            <person name="Kawai M."/>
            <person name="Futagami T."/>
            <person name="Toyoda A."/>
            <person name="Takaki Y."/>
            <person name="Nishi S."/>
            <person name="Hori S."/>
            <person name="Arai W."/>
            <person name="Tsubouchi T."/>
            <person name="Morono Y."/>
            <person name="Uchiyama I."/>
            <person name="Ito T."/>
            <person name="Fujiyama A."/>
            <person name="Inagaki F."/>
            <person name="Takami H."/>
        </authorList>
    </citation>
    <scope>NUCLEOTIDE SEQUENCE</scope>
    <source>
        <strain evidence="1">Expedition CK06-06</strain>
    </source>
</reference>
<dbReference type="AlphaFoldDB" id="X1V2G4"/>
<sequence>MDNIRRGNKQLIKELNRAIVINTISKLWAHFSE</sequence>
<protein>
    <submittedName>
        <fullName evidence="1">Uncharacterized protein</fullName>
    </submittedName>
</protein>
<feature type="non-terminal residue" evidence="1">
    <location>
        <position position="33"/>
    </location>
</feature>
<comment type="caution">
    <text evidence="1">The sequence shown here is derived from an EMBL/GenBank/DDBJ whole genome shotgun (WGS) entry which is preliminary data.</text>
</comment>
<organism evidence="1">
    <name type="scientific">marine sediment metagenome</name>
    <dbReference type="NCBI Taxonomy" id="412755"/>
    <lineage>
        <taxon>unclassified sequences</taxon>
        <taxon>metagenomes</taxon>
        <taxon>ecological metagenomes</taxon>
    </lineage>
</organism>
<accession>X1V2G4</accession>